<gene>
    <name evidence="4 6" type="primary">rppH</name>
    <name evidence="4" type="synonym">nudH</name>
    <name evidence="6" type="ORF">HH1059_22520</name>
</gene>
<dbReference type="AlphaFoldDB" id="A0A0X8XAK0"/>
<comment type="cofactor">
    <cofactor evidence="1">
        <name>Mn(2+)</name>
        <dbReference type="ChEBI" id="CHEBI:29035"/>
    </cofactor>
</comment>
<organism evidence="6 7">
    <name type="scientific">Halorhodospira halochloris</name>
    <name type="common">Ectothiorhodospira halochloris</name>
    <dbReference type="NCBI Taxonomy" id="1052"/>
    <lineage>
        <taxon>Bacteria</taxon>
        <taxon>Pseudomonadati</taxon>
        <taxon>Pseudomonadota</taxon>
        <taxon>Gammaproteobacteria</taxon>
        <taxon>Chromatiales</taxon>
        <taxon>Ectothiorhodospiraceae</taxon>
        <taxon>Halorhodospira</taxon>
    </lineage>
</organism>
<comment type="cofactor">
    <cofactor evidence="2">
        <name>Mg(2+)</name>
        <dbReference type="ChEBI" id="CHEBI:18420"/>
    </cofactor>
</comment>
<dbReference type="Proteomes" id="UP000218890">
    <property type="component" value="Chromosome"/>
</dbReference>
<keyword evidence="7" id="KW-1185">Reference proteome</keyword>
<dbReference type="PRINTS" id="PR00502">
    <property type="entry name" value="NUDIXFAMILY"/>
</dbReference>
<evidence type="ECO:0000256" key="2">
    <source>
        <dbReference type="ARBA" id="ARBA00001946"/>
    </source>
</evidence>
<feature type="short sequence motif" description="Nudix box" evidence="4">
    <location>
        <begin position="41"/>
        <end position="62"/>
    </location>
</feature>
<dbReference type="PROSITE" id="PS51462">
    <property type="entry name" value="NUDIX"/>
    <property type="match status" value="1"/>
</dbReference>
<evidence type="ECO:0000256" key="1">
    <source>
        <dbReference type="ARBA" id="ARBA00001936"/>
    </source>
</evidence>
<evidence type="ECO:0000313" key="7">
    <source>
        <dbReference type="Proteomes" id="UP000218890"/>
    </source>
</evidence>
<dbReference type="HAMAP" id="MF_00298">
    <property type="entry name" value="Nudix_RppH"/>
    <property type="match status" value="1"/>
</dbReference>
<evidence type="ECO:0000256" key="3">
    <source>
        <dbReference type="ARBA" id="ARBA00022801"/>
    </source>
</evidence>
<protein>
    <recommendedName>
        <fullName evidence="4">RNA pyrophosphohydrolase</fullName>
        <ecNumber evidence="4">3.6.1.-</ecNumber>
    </recommendedName>
    <alternativeName>
        <fullName evidence="4">(Di)nucleoside polyphosphate hydrolase</fullName>
    </alternativeName>
</protein>
<evidence type="ECO:0000259" key="5">
    <source>
        <dbReference type="PROSITE" id="PS51462"/>
    </source>
</evidence>
<dbReference type="EMBL" id="AP017372">
    <property type="protein sequence ID" value="BAU56319.2"/>
    <property type="molecule type" value="Genomic_DNA"/>
</dbReference>
<proteinExistence type="inferred from homology"/>
<dbReference type="InterPro" id="IPR020476">
    <property type="entry name" value="Nudix_hydrolase"/>
</dbReference>
<name>A0A0X8XAK0_HALHR</name>
<comment type="function">
    <text evidence="4">Accelerates the degradation of transcripts by removing pyrophosphate from the 5'-end of triphosphorylated RNA, leading to a more labile monophosphorylated state that can stimulate subsequent ribonuclease cleavage.</text>
</comment>
<dbReference type="InterPro" id="IPR022927">
    <property type="entry name" value="RppH"/>
</dbReference>
<feature type="domain" description="Nudix hydrolase" evidence="5">
    <location>
        <begin position="9"/>
        <end position="151"/>
    </location>
</feature>
<dbReference type="PROSITE" id="PS00893">
    <property type="entry name" value="NUDIX_BOX"/>
    <property type="match status" value="1"/>
</dbReference>
<dbReference type="InterPro" id="IPR020084">
    <property type="entry name" value="NUDIX_hydrolase_CS"/>
</dbReference>
<dbReference type="SUPFAM" id="SSF55811">
    <property type="entry name" value="Nudix"/>
    <property type="match status" value="1"/>
</dbReference>
<accession>A0A0X8XAK0</accession>
<dbReference type="InterPro" id="IPR015797">
    <property type="entry name" value="NUDIX_hydrolase-like_dom_sf"/>
</dbReference>
<dbReference type="KEGG" id="hhk:HH1059_22520"/>
<comment type="similarity">
    <text evidence="4">Belongs to the Nudix hydrolase family. RppH subfamily.</text>
</comment>
<dbReference type="Gene3D" id="3.90.79.10">
    <property type="entry name" value="Nucleoside Triphosphate Pyrophosphohydrolase"/>
    <property type="match status" value="1"/>
</dbReference>
<dbReference type="EC" id="3.6.1.-" evidence="4"/>
<sequence length="184" mass="21324">MPGVVDSDGFRPNVGIIVANSDGMLLWARRCGQDAWQFPQGGIEGNETPLDALYRELAEEIGLSEEDVAILGATQRWLKYRLPRRMIRRTGKRCIGQKQIWFLLRLLADEQQVRLDGCPHPEFDNWRWVDYWRPVEEVIFFKRRVYRQALEELSIYLRQDLPSAGGTVEGRAVCIPPAAKRRVR</sequence>
<dbReference type="NCBIfam" id="NF001937">
    <property type="entry name" value="PRK00714.1-4"/>
    <property type="match status" value="1"/>
</dbReference>
<dbReference type="Pfam" id="PF00293">
    <property type="entry name" value="NUDIX"/>
    <property type="match status" value="1"/>
</dbReference>
<dbReference type="NCBIfam" id="NF001938">
    <property type="entry name" value="PRK00714.1-5"/>
    <property type="match status" value="1"/>
</dbReference>
<evidence type="ECO:0000313" key="6">
    <source>
        <dbReference type="EMBL" id="BAU56319.2"/>
    </source>
</evidence>
<dbReference type="PANTHER" id="PTHR43046">
    <property type="entry name" value="GDP-MANNOSE MANNOSYL HYDROLASE"/>
    <property type="match status" value="1"/>
</dbReference>
<dbReference type="GO" id="GO:0016462">
    <property type="term" value="F:pyrophosphatase activity"/>
    <property type="evidence" value="ECO:0007669"/>
    <property type="project" value="UniProtKB-ARBA"/>
</dbReference>
<comment type="cofactor">
    <cofactor evidence="4">
        <name>a divalent metal cation</name>
        <dbReference type="ChEBI" id="CHEBI:60240"/>
    </cofactor>
</comment>
<keyword evidence="3 4" id="KW-0378">Hydrolase</keyword>
<dbReference type="InterPro" id="IPR000086">
    <property type="entry name" value="NUDIX_hydrolase_dom"/>
</dbReference>
<evidence type="ECO:0000256" key="4">
    <source>
        <dbReference type="HAMAP-Rule" id="MF_00298"/>
    </source>
</evidence>
<dbReference type="CDD" id="cd03671">
    <property type="entry name" value="NUDIX_Ap4A_hydrolase_plant_like"/>
    <property type="match status" value="1"/>
</dbReference>
<reference evidence="6" key="1">
    <citation type="submission" date="2016-02" db="EMBL/GenBank/DDBJ databases">
        <title>Halorhodospira halochloris DSM-1059 complete genome, version 2.</title>
        <authorList>
            <person name="Tsukatani Y."/>
        </authorList>
    </citation>
    <scope>NUCLEOTIDE SEQUENCE</scope>
    <source>
        <strain evidence="6">DSM 1059</strain>
    </source>
</reference>
<dbReference type="PANTHER" id="PTHR43046:SF14">
    <property type="entry name" value="MUTT_NUDIX FAMILY PROTEIN"/>
    <property type="match status" value="1"/>
</dbReference>